<dbReference type="GO" id="GO:0003924">
    <property type="term" value="F:GTPase activity"/>
    <property type="evidence" value="ECO:0007669"/>
    <property type="project" value="InterPro"/>
</dbReference>
<dbReference type="PRINTS" id="PR00315">
    <property type="entry name" value="ELONGATNFCT"/>
</dbReference>
<dbReference type="PROSITE" id="PS51722">
    <property type="entry name" value="G_TR_2"/>
    <property type="match status" value="1"/>
</dbReference>
<evidence type="ECO:0000256" key="1">
    <source>
        <dbReference type="ARBA" id="ARBA00022741"/>
    </source>
</evidence>
<dbReference type="Pfam" id="PF00009">
    <property type="entry name" value="GTP_EFTU"/>
    <property type="match status" value="1"/>
</dbReference>
<organism evidence="4">
    <name type="scientific">marine metagenome</name>
    <dbReference type="NCBI Taxonomy" id="408172"/>
    <lineage>
        <taxon>unclassified sequences</taxon>
        <taxon>metagenomes</taxon>
        <taxon>ecological metagenomes</taxon>
    </lineage>
</organism>
<evidence type="ECO:0000313" key="4">
    <source>
        <dbReference type="EMBL" id="SVA17440.1"/>
    </source>
</evidence>
<dbReference type="InterPro" id="IPR027417">
    <property type="entry name" value="P-loop_NTPase"/>
</dbReference>
<dbReference type="InterPro" id="IPR000795">
    <property type="entry name" value="T_Tr_GTP-bd_dom"/>
</dbReference>
<feature type="domain" description="Tr-type G" evidence="3">
    <location>
        <begin position="7"/>
        <end position="207"/>
    </location>
</feature>
<dbReference type="SUPFAM" id="SSF52540">
    <property type="entry name" value="P-loop containing nucleoside triphosphate hydrolases"/>
    <property type="match status" value="1"/>
</dbReference>
<dbReference type="NCBIfam" id="TIGR00231">
    <property type="entry name" value="small_GTP"/>
    <property type="match status" value="1"/>
</dbReference>
<dbReference type="InterPro" id="IPR005225">
    <property type="entry name" value="Small_GTP-bd"/>
</dbReference>
<dbReference type="PANTHER" id="PTHR43261">
    <property type="entry name" value="TRANSLATION ELONGATION FACTOR G-RELATED"/>
    <property type="match status" value="1"/>
</dbReference>
<sequence length="207" mass="22540">MPTHDIDKIRNVVLIGHSGSGKTSLAESILFHTKSISRMGTVESGNTVSDHEPEEAKRVSSIQTSIIPCKAKGHKINFLDTPGYDDFRGEVLPGLRITESAVIVVSATAGVEVGTETSWNLCETQRIPRIVFINKLDRENAEFERSLASIESSLGRKCVPFQIPIGEAKTFQGIIDLIGDDTNIPDDLKPVVEKAKSRLVEAAAEND</sequence>
<evidence type="ECO:0000256" key="2">
    <source>
        <dbReference type="ARBA" id="ARBA00023134"/>
    </source>
</evidence>
<dbReference type="GO" id="GO:0032790">
    <property type="term" value="P:ribosome disassembly"/>
    <property type="evidence" value="ECO:0007669"/>
    <property type="project" value="TreeGrafter"/>
</dbReference>
<feature type="non-terminal residue" evidence="4">
    <location>
        <position position="207"/>
    </location>
</feature>
<protein>
    <recommendedName>
        <fullName evidence="3">Tr-type G domain-containing protein</fullName>
    </recommendedName>
</protein>
<gene>
    <name evidence="4" type="ORF">METZ01_LOCUS70294</name>
</gene>
<evidence type="ECO:0000259" key="3">
    <source>
        <dbReference type="PROSITE" id="PS51722"/>
    </source>
</evidence>
<dbReference type="EMBL" id="UINC01004868">
    <property type="protein sequence ID" value="SVA17440.1"/>
    <property type="molecule type" value="Genomic_DNA"/>
</dbReference>
<dbReference type="GO" id="GO:0005525">
    <property type="term" value="F:GTP binding"/>
    <property type="evidence" value="ECO:0007669"/>
    <property type="project" value="UniProtKB-KW"/>
</dbReference>
<keyword evidence="1" id="KW-0547">Nucleotide-binding</keyword>
<name>A0A381TMZ9_9ZZZZ</name>
<dbReference type="AlphaFoldDB" id="A0A381TMZ9"/>
<keyword evidence="2" id="KW-0342">GTP-binding</keyword>
<accession>A0A381TMZ9</accession>
<proteinExistence type="predicted"/>
<dbReference type="PANTHER" id="PTHR43261:SF6">
    <property type="entry name" value="ELONGATION FACTOR G-LIKE PROTEIN"/>
    <property type="match status" value="1"/>
</dbReference>
<reference evidence="4" key="1">
    <citation type="submission" date="2018-05" db="EMBL/GenBank/DDBJ databases">
        <authorList>
            <person name="Lanie J.A."/>
            <person name="Ng W.-L."/>
            <person name="Kazmierczak K.M."/>
            <person name="Andrzejewski T.M."/>
            <person name="Davidsen T.M."/>
            <person name="Wayne K.J."/>
            <person name="Tettelin H."/>
            <person name="Glass J.I."/>
            <person name="Rusch D."/>
            <person name="Podicherti R."/>
            <person name="Tsui H.-C.T."/>
            <person name="Winkler M.E."/>
        </authorList>
    </citation>
    <scope>NUCLEOTIDE SEQUENCE</scope>
</reference>
<dbReference type="Gene3D" id="3.40.50.300">
    <property type="entry name" value="P-loop containing nucleotide triphosphate hydrolases"/>
    <property type="match status" value="1"/>
</dbReference>